<organism evidence="1 2">
    <name type="scientific">Hypocrea atroviridis (strain ATCC 20476 / IMI 206040)</name>
    <name type="common">Trichoderma atroviride</name>
    <dbReference type="NCBI Taxonomy" id="452589"/>
    <lineage>
        <taxon>Eukaryota</taxon>
        <taxon>Fungi</taxon>
        <taxon>Dikarya</taxon>
        <taxon>Ascomycota</taxon>
        <taxon>Pezizomycotina</taxon>
        <taxon>Sordariomycetes</taxon>
        <taxon>Hypocreomycetidae</taxon>
        <taxon>Hypocreales</taxon>
        <taxon>Hypocreaceae</taxon>
        <taxon>Trichoderma</taxon>
    </lineage>
</organism>
<name>G9P7R5_HYPAI</name>
<proteinExistence type="predicted"/>
<evidence type="ECO:0000313" key="2">
    <source>
        <dbReference type="Proteomes" id="UP000005426"/>
    </source>
</evidence>
<comment type="caution">
    <text evidence="1">The sequence shown here is derived from an EMBL/GenBank/DDBJ whole genome shotgun (WGS) entry which is preliminary data.</text>
</comment>
<accession>G9P7R5</accession>
<gene>
    <name evidence="1" type="ORF">TRIATDRAFT_311402</name>
</gene>
<sequence>MDAARVIFTAWACSEPLPIFVSPLPYVSACLILKGRIVLFLTAYQHFMPALRGEGSIAWNGKKGSMLRLLNAYGRPATATMDGQLGIPQPKPMELLEGFMVHNSTFHSQSSQVFVLTMAGPTRAQQPKVPGGAGSSYGDMPTEVFCGRQRNTYSSNNSDLAIPRQSKWRQIEQPLSVDFALCYTGDYLGLPFSVARM</sequence>
<protein>
    <submittedName>
        <fullName evidence="1">Uncharacterized protein</fullName>
    </submittedName>
</protein>
<dbReference type="Proteomes" id="UP000005426">
    <property type="component" value="Unassembled WGS sequence"/>
</dbReference>
<dbReference type="EMBL" id="ABDG02000027">
    <property type="protein sequence ID" value="EHK40818.1"/>
    <property type="molecule type" value="Genomic_DNA"/>
</dbReference>
<evidence type="ECO:0000313" key="1">
    <source>
        <dbReference type="EMBL" id="EHK40818.1"/>
    </source>
</evidence>
<dbReference type="AlphaFoldDB" id="G9P7R5"/>
<dbReference type="HOGENOM" id="CLU_1384338_0_0_1"/>
<dbReference type="OrthoDB" id="10635593at2759"/>
<reference evidence="1 2" key="1">
    <citation type="journal article" date="2011" name="Genome Biol.">
        <title>Comparative genome sequence analysis underscores mycoparasitism as the ancestral life style of Trichoderma.</title>
        <authorList>
            <person name="Kubicek C.P."/>
            <person name="Herrera-Estrella A."/>
            <person name="Seidl-Seiboth V."/>
            <person name="Martinez D.A."/>
            <person name="Druzhinina I.S."/>
            <person name="Thon M."/>
            <person name="Zeilinger S."/>
            <person name="Casas-Flores S."/>
            <person name="Horwitz B.A."/>
            <person name="Mukherjee P.K."/>
            <person name="Mukherjee M."/>
            <person name="Kredics L."/>
            <person name="Alcaraz L.D."/>
            <person name="Aerts A."/>
            <person name="Antal Z."/>
            <person name="Atanasova L."/>
            <person name="Cervantes-Badillo M.G."/>
            <person name="Challacombe J."/>
            <person name="Chertkov O."/>
            <person name="McCluskey K."/>
            <person name="Coulpier F."/>
            <person name="Deshpande N."/>
            <person name="von Doehren H."/>
            <person name="Ebbole D.J."/>
            <person name="Esquivel-Naranjo E.U."/>
            <person name="Fekete E."/>
            <person name="Flipphi M."/>
            <person name="Glaser F."/>
            <person name="Gomez-Rodriguez E.Y."/>
            <person name="Gruber S."/>
            <person name="Han C."/>
            <person name="Henrissat B."/>
            <person name="Hermosa R."/>
            <person name="Hernandez-Onate M."/>
            <person name="Karaffa L."/>
            <person name="Kosti I."/>
            <person name="Le Crom S."/>
            <person name="Lindquist E."/>
            <person name="Lucas S."/>
            <person name="Luebeck M."/>
            <person name="Luebeck P.S."/>
            <person name="Margeot A."/>
            <person name="Metz B."/>
            <person name="Misra M."/>
            <person name="Nevalainen H."/>
            <person name="Omann M."/>
            <person name="Packer N."/>
            <person name="Perrone G."/>
            <person name="Uresti-Rivera E.E."/>
            <person name="Salamov A."/>
            <person name="Schmoll M."/>
            <person name="Seiboth B."/>
            <person name="Shapiro H."/>
            <person name="Sukno S."/>
            <person name="Tamayo-Ramos J.A."/>
            <person name="Tisch D."/>
            <person name="Wiest A."/>
            <person name="Wilkinson H.H."/>
            <person name="Zhang M."/>
            <person name="Coutinho P.M."/>
            <person name="Kenerley C.M."/>
            <person name="Monte E."/>
            <person name="Baker S.E."/>
            <person name="Grigoriev I.V."/>
        </authorList>
    </citation>
    <scope>NUCLEOTIDE SEQUENCE [LARGE SCALE GENOMIC DNA]</scope>
    <source>
        <strain evidence="2">ATCC 20476 / IMI 206040</strain>
    </source>
</reference>
<keyword evidence="2" id="KW-1185">Reference proteome</keyword>